<protein>
    <submittedName>
        <fullName evidence="2">DUF4835 family protein</fullName>
    </submittedName>
</protein>
<keyword evidence="1" id="KW-0732">Signal</keyword>
<sequence length="295" mass="34097">MRNTLIVFLLFFSVVSFSQELNCNVVVNAQLTGNENFQIFKTLENQLTEFVNKTQWTKRQFKQQERIDCNIVINVTSQDGENFEAGIQLQSSRPVYGSTYNTPIYNINDKDFNFRYLEFQTLVYNENQFESNLISVLAYHINMVLGMDADSFALEGGDDYFKQAQRITNYSQQEGFKGWKLEDGLQSRFALIDNILSPTFKAFRQVMYKYHRGGLDRMSENKTEGKSEIALALGSLKQMHANRPNSYLARVFFDAKAEEIEQIFSSGPNVDVSNLIDVLNRVAPTYASKWRNIKY</sequence>
<evidence type="ECO:0000256" key="1">
    <source>
        <dbReference type="SAM" id="SignalP"/>
    </source>
</evidence>
<dbReference type="KEGG" id="lnu:N7U66_20020"/>
<evidence type="ECO:0000313" key="3">
    <source>
        <dbReference type="Proteomes" id="UP001164705"/>
    </source>
</evidence>
<dbReference type="RefSeq" id="WP_267676653.1">
    <property type="nucleotide sequence ID" value="NZ_CP113088.1"/>
</dbReference>
<dbReference type="AlphaFoldDB" id="A0A9E8MXF3"/>
<dbReference type="EMBL" id="CP113088">
    <property type="protein sequence ID" value="WAC02055.1"/>
    <property type="molecule type" value="Genomic_DNA"/>
</dbReference>
<organism evidence="2 3">
    <name type="scientific">Lacinutrix neustonica</name>
    <dbReference type="NCBI Taxonomy" id="2980107"/>
    <lineage>
        <taxon>Bacteria</taxon>
        <taxon>Pseudomonadati</taxon>
        <taxon>Bacteroidota</taxon>
        <taxon>Flavobacteriia</taxon>
        <taxon>Flavobacteriales</taxon>
        <taxon>Flavobacteriaceae</taxon>
        <taxon>Lacinutrix</taxon>
    </lineage>
</organism>
<dbReference type="Proteomes" id="UP001164705">
    <property type="component" value="Chromosome"/>
</dbReference>
<dbReference type="InterPro" id="IPR032274">
    <property type="entry name" value="DUF4835"/>
</dbReference>
<keyword evidence="3" id="KW-1185">Reference proteome</keyword>
<reference evidence="2" key="1">
    <citation type="submission" date="2022-11" db="EMBL/GenBank/DDBJ databases">
        <title>Lacinutrix neustonica HL-RS19T sp. nov., isolated from the surface microlayer sample of brackish Lake Shihwa.</title>
        <authorList>
            <person name="Choi J.Y."/>
            <person name="Hwang C.Y."/>
        </authorList>
    </citation>
    <scope>NUCLEOTIDE SEQUENCE</scope>
    <source>
        <strain evidence="2">HL-RS19</strain>
    </source>
</reference>
<proteinExistence type="predicted"/>
<accession>A0A9E8MXF3</accession>
<feature type="chain" id="PRO_5039547665" evidence="1">
    <location>
        <begin position="19"/>
        <end position="295"/>
    </location>
</feature>
<evidence type="ECO:0000313" key="2">
    <source>
        <dbReference type="EMBL" id="WAC02055.1"/>
    </source>
</evidence>
<dbReference type="Pfam" id="PF16119">
    <property type="entry name" value="DUF4835"/>
    <property type="match status" value="1"/>
</dbReference>
<gene>
    <name evidence="2" type="ORF">N7U66_20020</name>
</gene>
<name>A0A9E8MXF3_9FLAO</name>
<feature type="signal peptide" evidence="1">
    <location>
        <begin position="1"/>
        <end position="18"/>
    </location>
</feature>